<dbReference type="AlphaFoldDB" id="X1RA79"/>
<feature type="region of interest" description="Disordered" evidence="1">
    <location>
        <begin position="1"/>
        <end position="27"/>
    </location>
</feature>
<dbReference type="EMBL" id="BARW01006549">
    <property type="protein sequence ID" value="GAI77448.1"/>
    <property type="molecule type" value="Genomic_DNA"/>
</dbReference>
<name>X1RA79_9ZZZZ</name>
<reference evidence="2" key="1">
    <citation type="journal article" date="2014" name="Front. Microbiol.">
        <title>High frequency of phylogenetically diverse reductive dehalogenase-homologous genes in deep subseafloor sedimentary metagenomes.</title>
        <authorList>
            <person name="Kawai M."/>
            <person name="Futagami T."/>
            <person name="Toyoda A."/>
            <person name="Takaki Y."/>
            <person name="Nishi S."/>
            <person name="Hori S."/>
            <person name="Arai W."/>
            <person name="Tsubouchi T."/>
            <person name="Morono Y."/>
            <person name="Uchiyama I."/>
            <person name="Ito T."/>
            <person name="Fujiyama A."/>
            <person name="Inagaki F."/>
            <person name="Takami H."/>
        </authorList>
    </citation>
    <scope>NUCLEOTIDE SEQUENCE</scope>
    <source>
        <strain evidence="2">Expedition CK06-06</strain>
    </source>
</reference>
<gene>
    <name evidence="2" type="ORF">S12H4_13758</name>
</gene>
<proteinExistence type="predicted"/>
<sequence length="79" mass="8323">RGFSCGGTWKSGEDPDEQPEASAPPPQWLADSALINGVFYPAKLAQGLLLCQHGGNILKIRVNGVGGPVFTFAIGRNTQ</sequence>
<comment type="caution">
    <text evidence="2">The sequence shown here is derived from an EMBL/GenBank/DDBJ whole genome shotgun (WGS) entry which is preliminary data.</text>
</comment>
<protein>
    <submittedName>
        <fullName evidence="2">Uncharacterized protein</fullName>
    </submittedName>
</protein>
<evidence type="ECO:0000256" key="1">
    <source>
        <dbReference type="SAM" id="MobiDB-lite"/>
    </source>
</evidence>
<organism evidence="2">
    <name type="scientific">marine sediment metagenome</name>
    <dbReference type="NCBI Taxonomy" id="412755"/>
    <lineage>
        <taxon>unclassified sequences</taxon>
        <taxon>metagenomes</taxon>
        <taxon>ecological metagenomes</taxon>
    </lineage>
</organism>
<evidence type="ECO:0000313" key="2">
    <source>
        <dbReference type="EMBL" id="GAI77448.1"/>
    </source>
</evidence>
<feature type="non-terminal residue" evidence="2">
    <location>
        <position position="1"/>
    </location>
</feature>
<accession>X1RA79</accession>